<sequence length="197" mass="20899">GDDMFGRFMVSALEDKGIDVSPVIVNPNLKTGLSVILNRGTDRAILTHVGAINALEAEQITNELISQAKHLHVASYFLQTNLHPGILDLFNRALELGVSTSLDTNWNPTREWSGVAQLLGSTNVFLPNEAEAKALTGTPDVYKSAHILSKKVEAVAIKQGAAGAMARHGDEVVQVSALPVEVMDAVGAGDSFDAGKD</sequence>
<comment type="caution">
    <text evidence="5">The sequence shown here is derived from an EMBL/GenBank/DDBJ whole genome shotgun (WGS) entry which is preliminary data.</text>
</comment>
<evidence type="ECO:0000256" key="3">
    <source>
        <dbReference type="ARBA" id="ARBA00022777"/>
    </source>
</evidence>
<evidence type="ECO:0000256" key="2">
    <source>
        <dbReference type="ARBA" id="ARBA00022679"/>
    </source>
</evidence>
<feature type="domain" description="Carbohydrate kinase PfkB" evidence="4">
    <location>
        <begin position="1"/>
        <end position="195"/>
    </location>
</feature>
<dbReference type="EMBL" id="BARW01007538">
    <property type="protein sequence ID" value="GAI87894.1"/>
    <property type="molecule type" value="Genomic_DNA"/>
</dbReference>
<proteinExistence type="inferred from homology"/>
<dbReference type="Gene3D" id="3.40.1190.20">
    <property type="match status" value="1"/>
</dbReference>
<name>X1U6F0_9ZZZZ</name>
<dbReference type="SUPFAM" id="SSF53613">
    <property type="entry name" value="Ribokinase-like"/>
    <property type="match status" value="1"/>
</dbReference>
<dbReference type="InterPro" id="IPR011611">
    <property type="entry name" value="PfkB_dom"/>
</dbReference>
<accession>X1U6F0</accession>
<organism evidence="5">
    <name type="scientific">marine sediment metagenome</name>
    <dbReference type="NCBI Taxonomy" id="412755"/>
    <lineage>
        <taxon>unclassified sequences</taxon>
        <taxon>metagenomes</taxon>
        <taxon>ecological metagenomes</taxon>
    </lineage>
</organism>
<comment type="similarity">
    <text evidence="1">Belongs to the carbohydrate kinase PfkB family.</text>
</comment>
<dbReference type="GO" id="GO:0016301">
    <property type="term" value="F:kinase activity"/>
    <property type="evidence" value="ECO:0007669"/>
    <property type="project" value="UniProtKB-KW"/>
</dbReference>
<gene>
    <name evidence="5" type="ORF">S12H4_15661</name>
</gene>
<dbReference type="PANTHER" id="PTHR43320">
    <property type="entry name" value="SUGAR KINASE"/>
    <property type="match status" value="1"/>
</dbReference>
<reference evidence="5" key="1">
    <citation type="journal article" date="2014" name="Front. Microbiol.">
        <title>High frequency of phylogenetically diverse reductive dehalogenase-homologous genes in deep subseafloor sedimentary metagenomes.</title>
        <authorList>
            <person name="Kawai M."/>
            <person name="Futagami T."/>
            <person name="Toyoda A."/>
            <person name="Takaki Y."/>
            <person name="Nishi S."/>
            <person name="Hori S."/>
            <person name="Arai W."/>
            <person name="Tsubouchi T."/>
            <person name="Morono Y."/>
            <person name="Uchiyama I."/>
            <person name="Ito T."/>
            <person name="Fujiyama A."/>
            <person name="Inagaki F."/>
            <person name="Takami H."/>
        </authorList>
    </citation>
    <scope>NUCLEOTIDE SEQUENCE</scope>
    <source>
        <strain evidence="5">Expedition CK06-06</strain>
    </source>
</reference>
<dbReference type="Pfam" id="PF00294">
    <property type="entry name" value="PfkB"/>
    <property type="match status" value="1"/>
</dbReference>
<keyword evidence="2" id="KW-0808">Transferase</keyword>
<evidence type="ECO:0000313" key="5">
    <source>
        <dbReference type="EMBL" id="GAI87894.1"/>
    </source>
</evidence>
<protein>
    <recommendedName>
        <fullName evidence="4">Carbohydrate kinase PfkB domain-containing protein</fullName>
    </recommendedName>
</protein>
<feature type="non-terminal residue" evidence="5">
    <location>
        <position position="1"/>
    </location>
</feature>
<dbReference type="PANTHER" id="PTHR43320:SF3">
    <property type="entry name" value="CARBOHYDRATE KINASE PFKB DOMAIN-CONTAINING PROTEIN"/>
    <property type="match status" value="1"/>
</dbReference>
<evidence type="ECO:0000256" key="1">
    <source>
        <dbReference type="ARBA" id="ARBA00010688"/>
    </source>
</evidence>
<dbReference type="InterPro" id="IPR029056">
    <property type="entry name" value="Ribokinase-like"/>
</dbReference>
<evidence type="ECO:0000259" key="4">
    <source>
        <dbReference type="Pfam" id="PF00294"/>
    </source>
</evidence>
<dbReference type="AlphaFoldDB" id="X1U6F0"/>
<dbReference type="InterPro" id="IPR052700">
    <property type="entry name" value="Carb_kinase_PfkB-like"/>
</dbReference>
<keyword evidence="3" id="KW-0418">Kinase</keyword>